<dbReference type="AlphaFoldDB" id="A0A0F8GFV6"/>
<dbReference type="Gene3D" id="1.10.30.50">
    <property type="match status" value="1"/>
</dbReference>
<sequence>MKRISKTRAPHSYLKWCKLVRGTQDEDYRRLQNPEKADLHRKLLEEQGWLCAYTMKSINEENSHIEHIKPESLCRADLVGSDLDYNNMIACFPLIGMNRQFRYGAQKKADWWEKDGIEFISPLNPACENYFHFDLKGNITPVINSEAANTTINVLSLDHPSLTEEREMAINGFIYGSGDKPLSKPKTIQALQTICTKDREGRFYGFCIVVRDALQHHLKILEKIEQKKKFSCRRT</sequence>
<comment type="caution">
    <text evidence="1">The sequence shown here is derived from an EMBL/GenBank/DDBJ whole genome shotgun (WGS) entry which is preliminary data.</text>
</comment>
<evidence type="ECO:0008006" key="3">
    <source>
        <dbReference type="Google" id="ProtNLM"/>
    </source>
</evidence>
<dbReference type="NCBIfam" id="TIGR02646">
    <property type="entry name" value="retron system putative HNH endonuclease"/>
    <property type="match status" value="1"/>
</dbReference>
<gene>
    <name evidence="1" type="ORF">DU67_12115</name>
</gene>
<dbReference type="Proteomes" id="UP000034424">
    <property type="component" value="Unassembled WGS sequence"/>
</dbReference>
<name>A0A0F8GFV6_METMZ</name>
<dbReference type="RefSeq" id="WP_048049334.1">
    <property type="nucleotide sequence ID" value="NZ_JJPL01000082.1"/>
</dbReference>
<dbReference type="EMBL" id="JJPL01000082">
    <property type="protein sequence ID" value="KKG64152.1"/>
    <property type="molecule type" value="Genomic_DNA"/>
</dbReference>
<accession>A0A0F8GFV6</accession>
<protein>
    <recommendedName>
        <fullName evidence="3">TIGR02646 family protein</fullName>
    </recommendedName>
</protein>
<evidence type="ECO:0000313" key="2">
    <source>
        <dbReference type="Proteomes" id="UP000034424"/>
    </source>
</evidence>
<dbReference type="InterPro" id="IPR013467">
    <property type="entry name" value="HNH78-like"/>
</dbReference>
<reference evidence="1 2" key="1">
    <citation type="journal article" date="2015" name="ISME J.">
        <title>Genomic and phenotypic differentiation among Methanosarcina mazei populations from Columbia River sediment.</title>
        <authorList>
            <person name="Youngblut N.D."/>
            <person name="Wirth J.S."/>
            <person name="Henriksen J.R."/>
            <person name="Smith M."/>
            <person name="Simon H."/>
            <person name="Metcalf W.W."/>
            <person name="Whitaker R.J."/>
        </authorList>
    </citation>
    <scope>NUCLEOTIDE SEQUENCE [LARGE SCALE GENOMIC DNA]</scope>
    <source>
        <strain evidence="1 2">3.F.T.2.1</strain>
    </source>
</reference>
<proteinExistence type="predicted"/>
<dbReference type="PATRIC" id="fig|2209.70.peg.2650"/>
<evidence type="ECO:0000313" key="1">
    <source>
        <dbReference type="EMBL" id="KKG64152.1"/>
    </source>
</evidence>
<organism evidence="1 2">
    <name type="scientific">Methanosarcina mazei</name>
    <name type="common">Methanosarcina frisia</name>
    <dbReference type="NCBI Taxonomy" id="2209"/>
    <lineage>
        <taxon>Archaea</taxon>
        <taxon>Methanobacteriati</taxon>
        <taxon>Methanobacteriota</taxon>
        <taxon>Stenosarchaea group</taxon>
        <taxon>Methanomicrobia</taxon>
        <taxon>Methanosarcinales</taxon>
        <taxon>Methanosarcinaceae</taxon>
        <taxon>Methanosarcina</taxon>
    </lineage>
</organism>